<dbReference type="InterPro" id="IPR002716">
    <property type="entry name" value="PIN_dom"/>
</dbReference>
<organism evidence="2 3">
    <name type="scientific">Candidatus Woesebacteria bacterium RIFOXYA1_FULL_43_9</name>
    <dbReference type="NCBI Taxonomy" id="1802534"/>
    <lineage>
        <taxon>Bacteria</taxon>
        <taxon>Candidatus Woeseibacteriota</taxon>
    </lineage>
</organism>
<accession>A0A1F8CN16</accession>
<dbReference type="InterPro" id="IPR029060">
    <property type="entry name" value="PIN-like_dom_sf"/>
</dbReference>
<evidence type="ECO:0000313" key="2">
    <source>
        <dbReference type="EMBL" id="OGM77641.1"/>
    </source>
</evidence>
<comment type="caution">
    <text evidence="2">The sequence shown here is derived from an EMBL/GenBank/DDBJ whole genome shotgun (WGS) entry which is preliminary data.</text>
</comment>
<sequence length="154" mass="17305">MILLDSNVIVYAINTNSPKNLLAQKYIRENTSDLAVSHQNILESLRVLTHPKLPKPLTYDQAMRAISRIADCVKLISPSPETIYTTLLLIKKYHLKSDAVFDAYLASTALTNSITTIATDNTKDFSTYKEISTINPFNCPFVTRRQKAGSKNRN</sequence>
<dbReference type="AlphaFoldDB" id="A0A1F8CN16"/>
<proteinExistence type="predicted"/>
<dbReference type="Pfam" id="PF01850">
    <property type="entry name" value="PIN"/>
    <property type="match status" value="1"/>
</dbReference>
<reference evidence="2 3" key="1">
    <citation type="journal article" date="2016" name="Nat. Commun.">
        <title>Thousands of microbial genomes shed light on interconnected biogeochemical processes in an aquifer system.</title>
        <authorList>
            <person name="Anantharaman K."/>
            <person name="Brown C.T."/>
            <person name="Hug L.A."/>
            <person name="Sharon I."/>
            <person name="Castelle C.J."/>
            <person name="Probst A.J."/>
            <person name="Thomas B.C."/>
            <person name="Singh A."/>
            <person name="Wilkins M.J."/>
            <person name="Karaoz U."/>
            <person name="Brodie E.L."/>
            <person name="Williams K.H."/>
            <person name="Hubbard S.S."/>
            <person name="Banfield J.F."/>
        </authorList>
    </citation>
    <scope>NUCLEOTIDE SEQUENCE [LARGE SCALE GENOMIC DNA]</scope>
</reference>
<feature type="domain" description="PIN" evidence="1">
    <location>
        <begin position="2"/>
        <end position="126"/>
    </location>
</feature>
<dbReference type="SUPFAM" id="SSF88723">
    <property type="entry name" value="PIN domain-like"/>
    <property type="match status" value="1"/>
</dbReference>
<evidence type="ECO:0000313" key="3">
    <source>
        <dbReference type="Proteomes" id="UP000179241"/>
    </source>
</evidence>
<dbReference type="Proteomes" id="UP000179241">
    <property type="component" value="Unassembled WGS sequence"/>
</dbReference>
<name>A0A1F8CN16_9BACT</name>
<dbReference type="Gene3D" id="3.40.50.1010">
    <property type="entry name" value="5'-nuclease"/>
    <property type="match status" value="1"/>
</dbReference>
<evidence type="ECO:0000259" key="1">
    <source>
        <dbReference type="Pfam" id="PF01850"/>
    </source>
</evidence>
<gene>
    <name evidence="2" type="ORF">A2188_01335</name>
</gene>
<protein>
    <recommendedName>
        <fullName evidence="1">PIN domain-containing protein</fullName>
    </recommendedName>
</protein>
<dbReference type="EMBL" id="MGHU01000014">
    <property type="protein sequence ID" value="OGM77641.1"/>
    <property type="molecule type" value="Genomic_DNA"/>
</dbReference>